<dbReference type="Proteomes" id="UP001231189">
    <property type="component" value="Unassembled WGS sequence"/>
</dbReference>
<keyword evidence="2" id="KW-1185">Reference proteome</keyword>
<evidence type="ECO:0000313" key="1">
    <source>
        <dbReference type="EMBL" id="KAK1606183.1"/>
    </source>
</evidence>
<evidence type="ECO:0000313" key="2">
    <source>
        <dbReference type="Proteomes" id="UP001231189"/>
    </source>
</evidence>
<organism evidence="1 2">
    <name type="scientific">Lolium multiflorum</name>
    <name type="common">Italian ryegrass</name>
    <name type="synonym">Lolium perenne subsp. multiflorum</name>
    <dbReference type="NCBI Taxonomy" id="4521"/>
    <lineage>
        <taxon>Eukaryota</taxon>
        <taxon>Viridiplantae</taxon>
        <taxon>Streptophyta</taxon>
        <taxon>Embryophyta</taxon>
        <taxon>Tracheophyta</taxon>
        <taxon>Spermatophyta</taxon>
        <taxon>Magnoliopsida</taxon>
        <taxon>Liliopsida</taxon>
        <taxon>Poales</taxon>
        <taxon>Poaceae</taxon>
        <taxon>BOP clade</taxon>
        <taxon>Pooideae</taxon>
        <taxon>Poodae</taxon>
        <taxon>Poeae</taxon>
        <taxon>Poeae Chloroplast Group 2 (Poeae type)</taxon>
        <taxon>Loliodinae</taxon>
        <taxon>Loliinae</taxon>
        <taxon>Lolium</taxon>
    </lineage>
</organism>
<reference evidence="1" key="1">
    <citation type="submission" date="2023-07" db="EMBL/GenBank/DDBJ databases">
        <title>A chromosome-level genome assembly of Lolium multiflorum.</title>
        <authorList>
            <person name="Chen Y."/>
            <person name="Copetti D."/>
            <person name="Kolliker R."/>
            <person name="Studer B."/>
        </authorList>
    </citation>
    <scope>NUCLEOTIDE SEQUENCE</scope>
    <source>
        <strain evidence="1">02402/16</strain>
        <tissue evidence="1">Leaf</tissue>
    </source>
</reference>
<sequence>MENYSLLMGDSIGDEDGGGVDGGAFGAHCPGVRSRDSCPRILAAMAAATEVEHKANDWSHPDIYLVVEENRSSMQSILEEQSIKGSKEEGEFWRSLSLGFAGKLDLAIVSDTNHRRRVLCNPQGELAVI</sequence>
<dbReference type="EMBL" id="JAUUTY010000007">
    <property type="protein sequence ID" value="KAK1606183.1"/>
    <property type="molecule type" value="Genomic_DNA"/>
</dbReference>
<protein>
    <submittedName>
        <fullName evidence="1">Uncharacterized protein</fullName>
    </submittedName>
</protein>
<comment type="caution">
    <text evidence="1">The sequence shown here is derived from an EMBL/GenBank/DDBJ whole genome shotgun (WGS) entry which is preliminary data.</text>
</comment>
<name>A0AAD8VIP7_LOLMU</name>
<dbReference type="AlphaFoldDB" id="A0AAD8VIP7"/>
<gene>
    <name evidence="1" type="ORF">QYE76_029856</name>
</gene>
<proteinExistence type="predicted"/>
<accession>A0AAD8VIP7</accession>